<dbReference type="PANTHER" id="PTHR11070:SF59">
    <property type="entry name" value="DNA 3'-5' HELICASE"/>
    <property type="match status" value="1"/>
</dbReference>
<feature type="domain" description="UvrD-like helicase C-terminal" evidence="18">
    <location>
        <begin position="317"/>
        <end position="628"/>
    </location>
</feature>
<organism evidence="19 20">
    <name type="scientific">Aeromicrobium flavum</name>
    <dbReference type="NCBI Taxonomy" id="416568"/>
    <lineage>
        <taxon>Bacteria</taxon>
        <taxon>Bacillati</taxon>
        <taxon>Actinomycetota</taxon>
        <taxon>Actinomycetes</taxon>
        <taxon>Propionibacteriales</taxon>
        <taxon>Nocardioidaceae</taxon>
        <taxon>Aeromicrobium</taxon>
    </lineage>
</organism>
<proteinExistence type="inferred from homology"/>
<evidence type="ECO:0000256" key="14">
    <source>
        <dbReference type="ARBA" id="ARBA00048988"/>
    </source>
</evidence>
<feature type="binding site" evidence="15">
    <location>
        <begin position="42"/>
        <end position="49"/>
    </location>
    <ligand>
        <name>ATP</name>
        <dbReference type="ChEBI" id="CHEBI:30616"/>
    </ligand>
</feature>
<dbReference type="EC" id="5.6.2.4" evidence="13"/>
<reference evidence="19 20" key="1">
    <citation type="submission" date="2019-07" db="EMBL/GenBank/DDBJ databases">
        <title>Whole genome shotgun sequence of Aeromicrobium flavum NBRC 107625.</title>
        <authorList>
            <person name="Hosoyama A."/>
            <person name="Uohara A."/>
            <person name="Ohji S."/>
            <person name="Ichikawa N."/>
        </authorList>
    </citation>
    <scope>NUCLEOTIDE SEQUENCE [LARGE SCALE GENOMIC DNA]</scope>
    <source>
        <strain evidence="19 20">NBRC 107625</strain>
    </source>
</reference>
<dbReference type="Proteomes" id="UP000321769">
    <property type="component" value="Unassembled WGS sequence"/>
</dbReference>
<evidence type="ECO:0000256" key="13">
    <source>
        <dbReference type="ARBA" id="ARBA00034808"/>
    </source>
</evidence>
<evidence type="ECO:0000256" key="1">
    <source>
        <dbReference type="ARBA" id="ARBA00009922"/>
    </source>
</evidence>
<dbReference type="AlphaFoldDB" id="A0A512HUZ4"/>
<dbReference type="SUPFAM" id="SSF52540">
    <property type="entry name" value="P-loop containing nucleoside triphosphate hydrolases"/>
    <property type="match status" value="1"/>
</dbReference>
<evidence type="ECO:0000256" key="15">
    <source>
        <dbReference type="PROSITE-ProRule" id="PRU00560"/>
    </source>
</evidence>
<evidence type="ECO:0000256" key="6">
    <source>
        <dbReference type="ARBA" id="ARBA00022806"/>
    </source>
</evidence>
<evidence type="ECO:0000256" key="2">
    <source>
        <dbReference type="ARBA" id="ARBA00022722"/>
    </source>
</evidence>
<dbReference type="Pfam" id="PF00580">
    <property type="entry name" value="UvrD-helicase"/>
    <property type="match status" value="1"/>
</dbReference>
<keyword evidence="9" id="KW-0238">DNA-binding</keyword>
<dbReference type="GO" id="GO:0000725">
    <property type="term" value="P:recombinational repair"/>
    <property type="evidence" value="ECO:0007669"/>
    <property type="project" value="TreeGrafter"/>
</dbReference>
<evidence type="ECO:0000256" key="4">
    <source>
        <dbReference type="ARBA" id="ARBA00022763"/>
    </source>
</evidence>
<keyword evidence="5 15" id="KW-0378">Hydrolase</keyword>
<sequence length="1065" mass="114868">MGVVPPQFVLQRPDAARAAAPALDDAQRSVVEHRGGPLLVLAGPGTGKTTTLVEVVVERIESGELTTDQILVLTFSRKAAGELRDRIGRRLPGTSATVPAMTFHAFCYALVREFSDPEAFAAPPELMTAPARDAVVADLLGGHDASSWPPSLREALGTRGLAAELQSFMSAAVTQGLGPDDLRALALTRERPEWVRVADAIEEYHQVIDLQNRTDYTDLVTRAAAIAGDRDHQRVLRDRFRLVVVDEYQDTDPLQVRLLHDLAGDGRDLVVVGDHDQAIYGFRGADPGAITRFPQQFATAGRPAPTVALTTTRRFGPRILEAARIALGHPPLPPGLDVQAADRHRNLRSAARDAGRVEVATYASATAEAEHIAGILRRAHLDDGLAWSQMAVLVRTGADLTRLQRVLGPAGVPVEVAGDEVPLVAEPAVRTLLLALEAADRIARDEELDAEMAEALLTGPLAGLDGPAMRRLGRALRRRDPETPSSALVAASLHDPAGLGLDTTDRSTADAVEAARTLAALLGRAAAVLRRGEPPEEALWLLWDGTAWPARLREQWGSVEGRAHADRDLDAICALFRHAARAEEGGRRRDTVNFVAELRAQQIPADQLESSAARPDAVRLMTAHRSKGLEWPLVVVAGVQAQRWPDLRSRGSLLRAEHLDGPVGPGARGEQLREERRLFYVACTRATSRLVVTAVQTPTDDGDQPSRFVAELLAGGFGDAEALPLGRPARPVSLRGVVAELRRLGEQDDDPVVRDQVASMLAEIVRADLALTRPAHPDRWWGLAEPTRSETPWRPEDQALALSGSAVDGITACSLRWFLGREAHGESASTSAQGFGSIVHALAADVVQRGVEPDEVAMAARLDEVWHRLDHQAAWLGERERESAHESLVRFARWHRANPRTVLAAEHEFRTTVIVGGVEVLIRGSMDRVEVDAQGRVHVVDFKTSRSAPSQAKIAEHAQLGVYQVAVEHGAVEALGIPDARSGGAELVQLRNPAGAKDPDSPKVQPQAAPVGEGEPAFFALELLADSARTVRGERLVARPDDHCTFCDFRPLCPVITGPTIGGPE</sequence>
<dbReference type="RefSeq" id="WP_146827137.1">
    <property type="nucleotide sequence ID" value="NZ_BAAAYQ010000005.1"/>
</dbReference>
<evidence type="ECO:0000256" key="12">
    <source>
        <dbReference type="ARBA" id="ARBA00034617"/>
    </source>
</evidence>
<evidence type="ECO:0000259" key="18">
    <source>
        <dbReference type="PROSITE" id="PS51217"/>
    </source>
</evidence>
<dbReference type="InterPro" id="IPR014016">
    <property type="entry name" value="UvrD-like_ATP-bd"/>
</dbReference>
<dbReference type="PROSITE" id="PS51198">
    <property type="entry name" value="UVRD_HELICASE_ATP_BIND"/>
    <property type="match status" value="1"/>
</dbReference>
<evidence type="ECO:0000256" key="11">
    <source>
        <dbReference type="ARBA" id="ARBA00023235"/>
    </source>
</evidence>
<keyword evidence="8 15" id="KW-0067">ATP-binding</keyword>
<evidence type="ECO:0000259" key="17">
    <source>
        <dbReference type="PROSITE" id="PS51198"/>
    </source>
</evidence>
<keyword evidence="4" id="KW-0227">DNA damage</keyword>
<evidence type="ECO:0000256" key="10">
    <source>
        <dbReference type="ARBA" id="ARBA00023204"/>
    </source>
</evidence>
<dbReference type="PROSITE" id="PS51217">
    <property type="entry name" value="UVRD_HELICASE_CTER"/>
    <property type="match status" value="1"/>
</dbReference>
<dbReference type="PANTHER" id="PTHR11070">
    <property type="entry name" value="UVRD / RECB / PCRA DNA HELICASE FAMILY MEMBER"/>
    <property type="match status" value="1"/>
</dbReference>
<dbReference type="Gene3D" id="1.10.486.10">
    <property type="entry name" value="PCRA, domain 4"/>
    <property type="match status" value="1"/>
</dbReference>
<dbReference type="GO" id="GO:0005829">
    <property type="term" value="C:cytosol"/>
    <property type="evidence" value="ECO:0007669"/>
    <property type="project" value="TreeGrafter"/>
</dbReference>
<dbReference type="GO" id="GO:0033202">
    <property type="term" value="C:DNA helicase complex"/>
    <property type="evidence" value="ECO:0007669"/>
    <property type="project" value="TreeGrafter"/>
</dbReference>
<dbReference type="InterPro" id="IPR011604">
    <property type="entry name" value="PDDEXK-like_dom_sf"/>
</dbReference>
<dbReference type="CDD" id="cd17932">
    <property type="entry name" value="DEXQc_UvrD"/>
    <property type="match status" value="1"/>
</dbReference>
<evidence type="ECO:0000256" key="3">
    <source>
        <dbReference type="ARBA" id="ARBA00022741"/>
    </source>
</evidence>
<evidence type="ECO:0000256" key="16">
    <source>
        <dbReference type="SAM" id="MobiDB-lite"/>
    </source>
</evidence>
<dbReference type="GO" id="GO:0005524">
    <property type="term" value="F:ATP binding"/>
    <property type="evidence" value="ECO:0007669"/>
    <property type="project" value="UniProtKB-UniRule"/>
</dbReference>
<dbReference type="Gene3D" id="3.90.320.10">
    <property type="match status" value="1"/>
</dbReference>
<name>A0A512HUZ4_9ACTN</name>
<gene>
    <name evidence="19" type="ORF">AFL01nite_15850</name>
</gene>
<keyword evidence="6 15" id="KW-0347">Helicase</keyword>
<dbReference type="InterPro" id="IPR013986">
    <property type="entry name" value="DExx_box_DNA_helicase_dom_sf"/>
</dbReference>
<evidence type="ECO:0000256" key="5">
    <source>
        <dbReference type="ARBA" id="ARBA00022801"/>
    </source>
</evidence>
<keyword evidence="10" id="KW-0234">DNA repair</keyword>
<accession>A0A512HUZ4</accession>
<evidence type="ECO:0000256" key="7">
    <source>
        <dbReference type="ARBA" id="ARBA00022839"/>
    </source>
</evidence>
<feature type="region of interest" description="Disordered" evidence="16">
    <location>
        <begin position="992"/>
        <end position="1011"/>
    </location>
</feature>
<dbReference type="EMBL" id="BJZQ01000006">
    <property type="protein sequence ID" value="GEO89258.1"/>
    <property type="molecule type" value="Genomic_DNA"/>
</dbReference>
<keyword evidence="3 15" id="KW-0547">Nucleotide-binding</keyword>
<evidence type="ECO:0000313" key="20">
    <source>
        <dbReference type="Proteomes" id="UP000321769"/>
    </source>
</evidence>
<dbReference type="Gene3D" id="1.10.10.160">
    <property type="match status" value="1"/>
</dbReference>
<dbReference type="InterPro" id="IPR038726">
    <property type="entry name" value="PDDEXK_AddAB-type"/>
</dbReference>
<keyword evidence="11" id="KW-0413">Isomerase</keyword>
<comment type="catalytic activity">
    <reaction evidence="12">
        <text>Couples ATP hydrolysis with the unwinding of duplex DNA by translocating in the 3'-5' direction.</text>
        <dbReference type="EC" id="5.6.2.4"/>
    </reaction>
</comment>
<keyword evidence="20" id="KW-1185">Reference proteome</keyword>
<dbReference type="GO" id="GO:0003677">
    <property type="term" value="F:DNA binding"/>
    <property type="evidence" value="ECO:0007669"/>
    <property type="project" value="UniProtKB-KW"/>
</dbReference>
<comment type="catalytic activity">
    <reaction evidence="14">
        <text>ATP + H2O = ADP + phosphate + H(+)</text>
        <dbReference type="Rhea" id="RHEA:13065"/>
        <dbReference type="ChEBI" id="CHEBI:15377"/>
        <dbReference type="ChEBI" id="CHEBI:15378"/>
        <dbReference type="ChEBI" id="CHEBI:30616"/>
        <dbReference type="ChEBI" id="CHEBI:43474"/>
        <dbReference type="ChEBI" id="CHEBI:456216"/>
        <dbReference type="EC" id="5.6.2.4"/>
    </reaction>
</comment>
<dbReference type="InterPro" id="IPR014017">
    <property type="entry name" value="DNA_helicase_UvrD-like_C"/>
</dbReference>
<protein>
    <recommendedName>
        <fullName evidence="13">DNA 3'-5' helicase</fullName>
        <ecNumber evidence="13">5.6.2.4</ecNumber>
    </recommendedName>
</protein>
<feature type="domain" description="UvrD-like helicase ATP-binding" evidence="17">
    <location>
        <begin position="21"/>
        <end position="316"/>
    </location>
</feature>
<evidence type="ECO:0000256" key="9">
    <source>
        <dbReference type="ARBA" id="ARBA00023125"/>
    </source>
</evidence>
<keyword evidence="2" id="KW-0540">Nuclease</keyword>
<dbReference type="GO" id="GO:0043138">
    <property type="term" value="F:3'-5' DNA helicase activity"/>
    <property type="evidence" value="ECO:0007669"/>
    <property type="project" value="UniProtKB-EC"/>
</dbReference>
<dbReference type="OrthoDB" id="9806690at2"/>
<dbReference type="GO" id="GO:0004527">
    <property type="term" value="F:exonuclease activity"/>
    <property type="evidence" value="ECO:0007669"/>
    <property type="project" value="UniProtKB-KW"/>
</dbReference>
<keyword evidence="7" id="KW-0269">Exonuclease</keyword>
<dbReference type="Gene3D" id="3.40.50.300">
    <property type="entry name" value="P-loop containing nucleotide triphosphate hydrolases"/>
    <property type="match status" value="2"/>
</dbReference>
<evidence type="ECO:0000256" key="8">
    <source>
        <dbReference type="ARBA" id="ARBA00022840"/>
    </source>
</evidence>
<evidence type="ECO:0000313" key="19">
    <source>
        <dbReference type="EMBL" id="GEO89258.1"/>
    </source>
</evidence>
<dbReference type="Pfam" id="PF13361">
    <property type="entry name" value="UvrD_C"/>
    <property type="match status" value="1"/>
</dbReference>
<comment type="caution">
    <text evidence="19">The sequence shown here is derived from an EMBL/GenBank/DDBJ whole genome shotgun (WGS) entry which is preliminary data.</text>
</comment>
<dbReference type="InterPro" id="IPR000212">
    <property type="entry name" value="DNA_helicase_UvrD/REP"/>
</dbReference>
<dbReference type="InterPro" id="IPR027417">
    <property type="entry name" value="P-loop_NTPase"/>
</dbReference>
<comment type="similarity">
    <text evidence="1">Belongs to the helicase family. UvrD subfamily.</text>
</comment>
<dbReference type="Pfam" id="PF12705">
    <property type="entry name" value="PDDEXK_1"/>
    <property type="match status" value="1"/>
</dbReference>